<keyword evidence="3 10" id="KW-0813">Transport</keyword>
<feature type="region of interest" description="Disordered" evidence="12">
    <location>
        <begin position="218"/>
        <end position="247"/>
    </location>
</feature>
<dbReference type="FunFam" id="3.30.450.60:FF:000003">
    <property type="entry name" value="Coatomer subunit delta"/>
    <property type="match status" value="1"/>
</dbReference>
<dbReference type="InterPro" id="IPR027059">
    <property type="entry name" value="Coatomer_dsu"/>
</dbReference>
<keyword evidence="6 10" id="KW-0653">Protein transport</keyword>
<sequence>MILAASVCTRAGKVLLSRQFQAMNAEKVQTILSRLPRLATAGSQHTVAEAEGVRYVYEPVEELYLVLLTDIDSNIVQDLKTLRLLVQTLSFCLGGVPETERLVAEKAFDIIMAFDEVVAEGYSEDLTPNQVETFLEMDSHEEKIQQIIERNKELEAAEERKKRAKELEAQRRATARQQSATSISSTSTLGSNRYDGYASPFTQDPAPQVAFEHNSLQLGPVPVRSGGQSQHKPRGRGLQLGKKSREEQPLMADIDLPAAATPPVATRPGAATSAAGASPVASPVTSPRQAHTVPAAASTGAYNAAPAAAEKTEVTIAEGLTIETTRDGQVQSARVSGTLHVFAADRSNPRLRILTRTGGSAGSYKTNPKMDRALFARQNTLGLRDANEDFPASNVLLVKWTVDNIKVPITFNVWVSEASDPGFLTVTLEYELDPEFEGVLENVGVSVPLPTSNAHVSDPSSVYDQFDDHLVWMLPLVTASDAPTPFEFTAEADSEDDFFPMQVEFTVRDAPSAFGLIDIEGILVADTQSALPFSKTVQVKTESYVIR</sequence>
<evidence type="ECO:0000256" key="7">
    <source>
        <dbReference type="ARBA" id="ARBA00023034"/>
    </source>
</evidence>
<comment type="subunit">
    <text evidence="2 10">Oligomeric complex that consists of at least the alpha, beta, beta', gamma, delta, epsilon and zeta subunits.</text>
</comment>
<keyword evidence="4 10" id="KW-0963">Cytoplasm</keyword>
<keyword evidence="9 10" id="KW-0968">Cytoplasmic vesicle</keyword>
<dbReference type="RefSeq" id="XP_024666172.1">
    <property type="nucleotide sequence ID" value="XM_024810404.1"/>
</dbReference>
<dbReference type="CDD" id="cd09254">
    <property type="entry name" value="AP_delta-COPI_MHD"/>
    <property type="match status" value="1"/>
</dbReference>
<feature type="region of interest" description="Disordered" evidence="12">
    <location>
        <begin position="159"/>
        <end position="205"/>
    </location>
</feature>
<dbReference type="GO" id="GO:0006890">
    <property type="term" value="P:retrograde vesicle-mediated transport, Golgi to endoplasmic reticulum"/>
    <property type="evidence" value="ECO:0007669"/>
    <property type="project" value="UniProtKB-UniRule"/>
</dbReference>
<evidence type="ECO:0000256" key="10">
    <source>
        <dbReference type="RuleBase" id="RU364018"/>
    </source>
</evidence>
<keyword evidence="15" id="KW-1185">Reference proteome</keyword>
<evidence type="ECO:0000256" key="8">
    <source>
        <dbReference type="ARBA" id="ARBA00023136"/>
    </source>
</evidence>
<dbReference type="Pfam" id="PF01217">
    <property type="entry name" value="Clat_adaptor_s"/>
    <property type="match status" value="1"/>
</dbReference>
<evidence type="ECO:0000259" key="13">
    <source>
        <dbReference type="PROSITE" id="PS51072"/>
    </source>
</evidence>
<accession>A0A2T0FMN0</accession>
<dbReference type="CDD" id="cd14830">
    <property type="entry name" value="Delta_COP_N"/>
    <property type="match status" value="1"/>
</dbReference>
<dbReference type="InterPro" id="IPR011012">
    <property type="entry name" value="Longin-like_dom_sf"/>
</dbReference>
<evidence type="ECO:0000256" key="6">
    <source>
        <dbReference type="ARBA" id="ARBA00022927"/>
    </source>
</evidence>
<feature type="domain" description="MHD" evidence="13">
    <location>
        <begin position="309"/>
        <end position="547"/>
    </location>
</feature>
<dbReference type="PANTHER" id="PTHR10121:SF0">
    <property type="entry name" value="COATOMER SUBUNIT DELTA"/>
    <property type="match status" value="1"/>
</dbReference>
<dbReference type="InterPro" id="IPR022775">
    <property type="entry name" value="AP_mu_sigma_su"/>
</dbReference>
<feature type="compositionally biased region" description="Basic and acidic residues" evidence="12">
    <location>
        <begin position="159"/>
        <end position="171"/>
    </location>
</feature>
<evidence type="ECO:0000256" key="1">
    <source>
        <dbReference type="ARBA" id="ARBA00010516"/>
    </source>
</evidence>
<evidence type="ECO:0000313" key="15">
    <source>
        <dbReference type="Proteomes" id="UP000238350"/>
    </source>
</evidence>
<evidence type="ECO:0000256" key="5">
    <source>
        <dbReference type="ARBA" id="ARBA00022892"/>
    </source>
</evidence>
<comment type="subcellular location">
    <subcellularLocation>
        <location evidence="10 11">Cytoplasm</location>
    </subcellularLocation>
    <subcellularLocation>
        <location evidence="10 11">Cytoplasmic vesicle</location>
        <location evidence="10 11">COPI-coated vesicle membrane</location>
        <topology evidence="10 11">Peripheral membrane protein</topology>
        <orientation evidence="10 11">Cytoplasmic side</orientation>
    </subcellularLocation>
    <subcellularLocation>
        <location evidence="10 11">Golgi apparatus membrane</location>
        <topology evidence="10 11">Peripheral membrane protein</topology>
        <orientation evidence="10 11">Cytoplasmic side</orientation>
    </subcellularLocation>
</comment>
<dbReference type="Pfam" id="PF00928">
    <property type="entry name" value="Adap_comp_sub"/>
    <property type="match status" value="1"/>
</dbReference>
<name>A0A2T0FMN0_9ASCO</name>
<dbReference type="GO" id="GO:0015031">
    <property type="term" value="P:protein transport"/>
    <property type="evidence" value="ECO:0007669"/>
    <property type="project" value="UniProtKB-KW"/>
</dbReference>
<dbReference type="InterPro" id="IPR028565">
    <property type="entry name" value="MHD"/>
</dbReference>
<comment type="caution">
    <text evidence="14">The sequence shown here is derived from an EMBL/GenBank/DDBJ whole genome shotgun (WGS) entry which is preliminary data.</text>
</comment>
<protein>
    <recommendedName>
        <fullName evidence="10">Coatomer subunit delta</fullName>
    </recommendedName>
</protein>
<feature type="compositionally biased region" description="Low complexity" evidence="12">
    <location>
        <begin position="175"/>
        <end position="188"/>
    </location>
</feature>
<evidence type="ECO:0000256" key="3">
    <source>
        <dbReference type="ARBA" id="ARBA00022448"/>
    </source>
</evidence>
<keyword evidence="5 10" id="KW-0931">ER-Golgi transport</keyword>
<feature type="region of interest" description="Disordered" evidence="12">
    <location>
        <begin position="260"/>
        <end position="287"/>
    </location>
</feature>
<evidence type="ECO:0000256" key="2">
    <source>
        <dbReference type="ARBA" id="ARBA00011775"/>
    </source>
</evidence>
<keyword evidence="7 10" id="KW-0333">Golgi apparatus</keyword>
<gene>
    <name evidence="14" type="ORF">B9G98_03847</name>
</gene>
<evidence type="ECO:0000256" key="4">
    <source>
        <dbReference type="ARBA" id="ARBA00022490"/>
    </source>
</evidence>
<dbReference type="STRING" id="45607.A0A2T0FMN0"/>
<evidence type="ECO:0000256" key="12">
    <source>
        <dbReference type="SAM" id="MobiDB-lite"/>
    </source>
</evidence>
<dbReference type="PANTHER" id="PTHR10121">
    <property type="entry name" value="COATOMER SUBUNIT DELTA"/>
    <property type="match status" value="1"/>
</dbReference>
<dbReference type="GO" id="GO:0030126">
    <property type="term" value="C:COPI vesicle coat"/>
    <property type="evidence" value="ECO:0007669"/>
    <property type="project" value="UniProtKB-UniRule"/>
</dbReference>
<dbReference type="InterPro" id="IPR036168">
    <property type="entry name" value="AP2_Mu_C_sf"/>
</dbReference>
<dbReference type="GO" id="GO:0051645">
    <property type="term" value="P:Golgi localization"/>
    <property type="evidence" value="ECO:0007669"/>
    <property type="project" value="TreeGrafter"/>
</dbReference>
<dbReference type="SUPFAM" id="SSF49447">
    <property type="entry name" value="Second domain of Mu2 adaptin subunit (ap50) of ap2 adaptor"/>
    <property type="match status" value="1"/>
</dbReference>
<dbReference type="Proteomes" id="UP000238350">
    <property type="component" value="Unassembled WGS sequence"/>
</dbReference>
<dbReference type="GeneID" id="36517595"/>
<dbReference type="GO" id="GO:0006888">
    <property type="term" value="P:endoplasmic reticulum to Golgi vesicle-mediated transport"/>
    <property type="evidence" value="ECO:0007669"/>
    <property type="project" value="TreeGrafter"/>
</dbReference>
<dbReference type="OrthoDB" id="10266042at2759"/>
<comment type="function">
    <text evidence="10">The coatomer is a cytosolic protein complex that binds to dilysine motifs and reversibly associates with Golgi non-clathrin-coated vesicles, which further mediate biosynthetic protein transport from the ER, via the Golgi up to the trans Golgi network. Coatomer complex is required for budding from Golgi membranes, and is essential for the retrograde Golgi-to-ER transport of dilysine-tagged proteins.</text>
</comment>
<dbReference type="EMBL" id="NDIQ01000022">
    <property type="protein sequence ID" value="PRT56227.1"/>
    <property type="molecule type" value="Genomic_DNA"/>
</dbReference>
<evidence type="ECO:0000256" key="9">
    <source>
        <dbReference type="ARBA" id="ARBA00023329"/>
    </source>
</evidence>
<dbReference type="Gene3D" id="3.30.450.60">
    <property type="match status" value="1"/>
</dbReference>
<dbReference type="PROSITE" id="PS51072">
    <property type="entry name" value="MHD"/>
    <property type="match status" value="1"/>
</dbReference>
<evidence type="ECO:0000313" key="14">
    <source>
        <dbReference type="EMBL" id="PRT56227.1"/>
    </source>
</evidence>
<keyword evidence="8 10" id="KW-0472">Membrane</keyword>
<dbReference type="GO" id="GO:0000139">
    <property type="term" value="C:Golgi membrane"/>
    <property type="evidence" value="ECO:0007669"/>
    <property type="project" value="UniProtKB-SubCell"/>
</dbReference>
<dbReference type="SUPFAM" id="SSF64356">
    <property type="entry name" value="SNARE-like"/>
    <property type="match status" value="1"/>
</dbReference>
<evidence type="ECO:0000256" key="11">
    <source>
        <dbReference type="RuleBase" id="RU366052"/>
    </source>
</evidence>
<proteinExistence type="inferred from homology"/>
<reference evidence="14 15" key="1">
    <citation type="submission" date="2017-04" db="EMBL/GenBank/DDBJ databases">
        <title>Genome sequencing of [Candida] sorbophila.</title>
        <authorList>
            <person name="Ahn J.O."/>
        </authorList>
    </citation>
    <scope>NUCLEOTIDE SEQUENCE [LARGE SCALE GENOMIC DNA]</scope>
    <source>
        <strain evidence="14 15">DS02</strain>
    </source>
</reference>
<comment type="similarity">
    <text evidence="1 10">Belongs to the adaptor complexes medium subunit family. Delta-COP subfamily.</text>
</comment>
<organism evidence="14 15">
    <name type="scientific">Wickerhamiella sorbophila</name>
    <dbReference type="NCBI Taxonomy" id="45607"/>
    <lineage>
        <taxon>Eukaryota</taxon>
        <taxon>Fungi</taxon>
        <taxon>Dikarya</taxon>
        <taxon>Ascomycota</taxon>
        <taxon>Saccharomycotina</taxon>
        <taxon>Dipodascomycetes</taxon>
        <taxon>Dipodascales</taxon>
        <taxon>Trichomonascaceae</taxon>
        <taxon>Wickerhamiella</taxon>
    </lineage>
</organism>
<dbReference type="AlphaFoldDB" id="A0A2T0FMN0"/>